<dbReference type="AlphaFoldDB" id="A0A9Q1IKW6"/>
<accession>A0A9Q1IKW6</accession>
<dbReference type="Proteomes" id="UP001152622">
    <property type="component" value="Chromosome 13"/>
</dbReference>
<dbReference type="EMBL" id="JAINUF010000013">
    <property type="protein sequence ID" value="KAJ8343618.1"/>
    <property type="molecule type" value="Genomic_DNA"/>
</dbReference>
<name>A0A9Q1IKW6_SYNKA</name>
<reference evidence="1" key="1">
    <citation type="journal article" date="2023" name="Science">
        <title>Genome structures resolve the early diversification of teleost fishes.</title>
        <authorList>
            <person name="Parey E."/>
            <person name="Louis A."/>
            <person name="Montfort J."/>
            <person name="Bouchez O."/>
            <person name="Roques C."/>
            <person name="Iampietro C."/>
            <person name="Lluch J."/>
            <person name="Castinel A."/>
            <person name="Donnadieu C."/>
            <person name="Desvignes T."/>
            <person name="Floi Bucao C."/>
            <person name="Jouanno E."/>
            <person name="Wen M."/>
            <person name="Mejri S."/>
            <person name="Dirks R."/>
            <person name="Jansen H."/>
            <person name="Henkel C."/>
            <person name="Chen W.J."/>
            <person name="Zahm M."/>
            <person name="Cabau C."/>
            <person name="Klopp C."/>
            <person name="Thompson A.W."/>
            <person name="Robinson-Rechavi M."/>
            <person name="Braasch I."/>
            <person name="Lecointre G."/>
            <person name="Bobe J."/>
            <person name="Postlethwait J.H."/>
            <person name="Berthelot C."/>
            <person name="Roest Crollius H."/>
            <person name="Guiguen Y."/>
        </authorList>
    </citation>
    <scope>NUCLEOTIDE SEQUENCE</scope>
    <source>
        <strain evidence="1">WJC10195</strain>
    </source>
</reference>
<comment type="caution">
    <text evidence="1">The sequence shown here is derived from an EMBL/GenBank/DDBJ whole genome shotgun (WGS) entry which is preliminary data.</text>
</comment>
<evidence type="ECO:0000313" key="2">
    <source>
        <dbReference type="Proteomes" id="UP001152622"/>
    </source>
</evidence>
<protein>
    <submittedName>
        <fullName evidence="1">Uncharacterized protein</fullName>
    </submittedName>
</protein>
<organism evidence="1 2">
    <name type="scientific">Synaphobranchus kaupii</name>
    <name type="common">Kaup's arrowtooth eel</name>
    <dbReference type="NCBI Taxonomy" id="118154"/>
    <lineage>
        <taxon>Eukaryota</taxon>
        <taxon>Metazoa</taxon>
        <taxon>Chordata</taxon>
        <taxon>Craniata</taxon>
        <taxon>Vertebrata</taxon>
        <taxon>Euteleostomi</taxon>
        <taxon>Actinopterygii</taxon>
        <taxon>Neopterygii</taxon>
        <taxon>Teleostei</taxon>
        <taxon>Anguilliformes</taxon>
        <taxon>Synaphobranchidae</taxon>
        <taxon>Synaphobranchus</taxon>
    </lineage>
</organism>
<keyword evidence="2" id="KW-1185">Reference proteome</keyword>
<gene>
    <name evidence="1" type="ORF">SKAU_G00309470</name>
</gene>
<evidence type="ECO:0000313" key="1">
    <source>
        <dbReference type="EMBL" id="KAJ8343618.1"/>
    </source>
</evidence>
<proteinExistence type="predicted"/>
<sequence length="98" mass="10404">MTCDKFGWELIQAPVHLAVGQPSVFGSAASTRATAHYDSCLSIGCVLPTEAPSSVNLFLQMLLSPAGPGVAGIGLRAPLSHQLFVRRAFPIRPFVLLE</sequence>